<dbReference type="Pfam" id="PF12804">
    <property type="entry name" value="NTP_transf_3"/>
    <property type="match status" value="1"/>
</dbReference>
<dbReference type="EMBL" id="CP001999">
    <property type="protein sequence ID" value="ADG93193.1"/>
    <property type="molecule type" value="Genomic_DNA"/>
</dbReference>
<dbReference type="KEGG" id="ant:Arnit_1538"/>
<reference evidence="2 3" key="1">
    <citation type="journal article" date="2010" name="Stand. Genomic Sci.">
        <title>Complete genome sequence of Arcobacter nitrofigilis type strain (CI).</title>
        <authorList>
            <person name="Pati A."/>
            <person name="Gronow S."/>
            <person name="Lapidus A."/>
            <person name="Copeland A."/>
            <person name="Glavina Del Rio T."/>
            <person name="Nolan M."/>
            <person name="Lucas S."/>
            <person name="Tice H."/>
            <person name="Cheng J.F."/>
            <person name="Han C."/>
            <person name="Chertkov O."/>
            <person name="Bruce D."/>
            <person name="Tapia R."/>
            <person name="Goodwin L."/>
            <person name="Pitluck S."/>
            <person name="Liolios K."/>
            <person name="Ivanova N."/>
            <person name="Mavromatis K."/>
            <person name="Chen A."/>
            <person name="Palaniappan K."/>
            <person name="Land M."/>
            <person name="Hauser L."/>
            <person name="Chang Y.J."/>
            <person name="Jeffries C.D."/>
            <person name="Detter J.C."/>
            <person name="Rohde M."/>
            <person name="Goker M."/>
            <person name="Bristow J."/>
            <person name="Eisen J.A."/>
            <person name="Markowitz V."/>
            <person name="Hugenholtz P."/>
            <person name="Klenk H.P."/>
            <person name="Kyrpides N.C."/>
        </authorList>
    </citation>
    <scope>NUCLEOTIDE SEQUENCE [LARGE SCALE GENOMIC DNA]</scope>
    <source>
        <strain evidence="3">ATCC 33309 / DSM 7299 / CCUG 15893 / LMG 7604 / NCTC 12251 / CI</strain>
    </source>
</reference>
<accession>D5V626</accession>
<organism evidence="2 3">
    <name type="scientific">Arcobacter nitrofigilis (strain ATCC 33309 / DSM 7299 / CCUG 15893 / LMG 7604 / NCTC 12251 / CI)</name>
    <name type="common">Campylobacter nitrofigilis</name>
    <dbReference type="NCBI Taxonomy" id="572480"/>
    <lineage>
        <taxon>Bacteria</taxon>
        <taxon>Pseudomonadati</taxon>
        <taxon>Campylobacterota</taxon>
        <taxon>Epsilonproteobacteria</taxon>
        <taxon>Campylobacterales</taxon>
        <taxon>Arcobacteraceae</taxon>
        <taxon>Arcobacter</taxon>
    </lineage>
</organism>
<dbReference type="Gene3D" id="3.90.550.10">
    <property type="entry name" value="Spore Coat Polysaccharide Biosynthesis Protein SpsA, Chain A"/>
    <property type="match status" value="1"/>
</dbReference>
<evidence type="ECO:0000313" key="3">
    <source>
        <dbReference type="Proteomes" id="UP000000939"/>
    </source>
</evidence>
<evidence type="ECO:0000259" key="1">
    <source>
        <dbReference type="Pfam" id="PF12804"/>
    </source>
</evidence>
<dbReference type="CDD" id="cd04182">
    <property type="entry name" value="GT_2_like_f"/>
    <property type="match status" value="1"/>
</dbReference>
<dbReference type="OrthoDB" id="9779263at2"/>
<proteinExistence type="predicted"/>
<dbReference type="SUPFAM" id="SSF53448">
    <property type="entry name" value="Nucleotide-diphospho-sugar transferases"/>
    <property type="match status" value="1"/>
</dbReference>
<name>D5V626_ARCNC</name>
<keyword evidence="3" id="KW-1185">Reference proteome</keyword>
<dbReference type="eggNOG" id="COG2068">
    <property type="taxonomic scope" value="Bacteria"/>
</dbReference>
<dbReference type="HOGENOM" id="CLU_061980_2_0_7"/>
<dbReference type="GO" id="GO:0016779">
    <property type="term" value="F:nucleotidyltransferase activity"/>
    <property type="evidence" value="ECO:0007669"/>
    <property type="project" value="UniProtKB-ARBA"/>
</dbReference>
<sequence length="193" mass="21734" precursor="true">MGKSINLAVLILAAGTSSRLGEPKQLLNLKGKSLINIAIEKALELTSNVTVVLGHKNDEVKKEIENKNINIIINPNYEDGMGNTIAFGVSNIKEEKVLIMLCDQPLIPIEHYENLIKLSNENKDKIICSQYKNQHAVPTIFPKKYFEELKKLKGNKGAKQLFLKYEPISIVLADNYSIDVDTKEDWQELLKNS</sequence>
<dbReference type="InterPro" id="IPR025877">
    <property type="entry name" value="MobA-like_NTP_Trfase"/>
</dbReference>
<dbReference type="STRING" id="572480.Arnit_1538"/>
<dbReference type="PANTHER" id="PTHR43777">
    <property type="entry name" value="MOLYBDENUM COFACTOR CYTIDYLYLTRANSFERASE"/>
    <property type="match status" value="1"/>
</dbReference>
<protein>
    <submittedName>
        <fullName evidence="2">MobA-like molybdenum cofactor biosynthesis protein</fullName>
    </submittedName>
</protein>
<dbReference type="AlphaFoldDB" id="D5V626"/>
<gene>
    <name evidence="2" type="ordered locus">Arnit_1538</name>
</gene>
<dbReference type="Proteomes" id="UP000000939">
    <property type="component" value="Chromosome"/>
</dbReference>
<evidence type="ECO:0000313" key="2">
    <source>
        <dbReference type="EMBL" id="ADG93193.1"/>
    </source>
</evidence>
<feature type="domain" description="MobA-like NTP transferase" evidence="1">
    <location>
        <begin position="9"/>
        <end position="165"/>
    </location>
</feature>
<dbReference type="PANTHER" id="PTHR43777:SF1">
    <property type="entry name" value="MOLYBDENUM COFACTOR CYTIDYLYLTRANSFERASE"/>
    <property type="match status" value="1"/>
</dbReference>
<dbReference type="InterPro" id="IPR029044">
    <property type="entry name" value="Nucleotide-diphossugar_trans"/>
</dbReference>
<dbReference type="RefSeq" id="WP_013135338.1">
    <property type="nucleotide sequence ID" value="NC_014166.1"/>
</dbReference>